<dbReference type="GO" id="GO:0008168">
    <property type="term" value="F:methyltransferase activity"/>
    <property type="evidence" value="ECO:0007669"/>
    <property type="project" value="UniProtKB-KW"/>
</dbReference>
<dbReference type="SUPFAM" id="SSF53335">
    <property type="entry name" value="S-adenosyl-L-methionine-dependent methyltransferases"/>
    <property type="match status" value="1"/>
</dbReference>
<dbReference type="Gene3D" id="3.40.50.150">
    <property type="entry name" value="Vaccinia Virus protein VP39"/>
    <property type="match status" value="1"/>
</dbReference>
<dbReference type="CDD" id="cd02440">
    <property type="entry name" value="AdoMet_MTases"/>
    <property type="match status" value="1"/>
</dbReference>
<keyword evidence="2" id="KW-1185">Reference proteome</keyword>
<reference evidence="1" key="1">
    <citation type="submission" date="2022-04" db="EMBL/GenBank/DDBJ databases">
        <title>Evolutionary, genomic, and biogeographic characterization of Chryseobacterium nepalense represented by a plastic-degrading bacterium AC3.</title>
        <authorList>
            <person name="Yin Z."/>
            <person name="Liu X."/>
            <person name="Wang D."/>
            <person name="Xie Z."/>
        </authorList>
    </citation>
    <scope>NUCLEOTIDE SEQUENCE</scope>
    <source>
        <strain evidence="1">AC3</strain>
    </source>
</reference>
<dbReference type="PANTHER" id="PTHR43861:SF6">
    <property type="entry name" value="METHYLTRANSFERASE TYPE 11"/>
    <property type="match status" value="1"/>
</dbReference>
<dbReference type="EMBL" id="CP096203">
    <property type="protein sequence ID" value="UPQ75913.1"/>
    <property type="molecule type" value="Genomic_DNA"/>
</dbReference>
<name>A0ABY4K7X6_9FLAO</name>
<dbReference type="InterPro" id="IPR029063">
    <property type="entry name" value="SAM-dependent_MTases_sf"/>
</dbReference>
<dbReference type="PANTHER" id="PTHR43861">
    <property type="entry name" value="TRANS-ACONITATE 2-METHYLTRANSFERASE-RELATED"/>
    <property type="match status" value="1"/>
</dbReference>
<keyword evidence="1" id="KW-0808">Transferase</keyword>
<proteinExistence type="predicted"/>
<sequence>MKDTGERHIIHQQFANKSELYLHLMHIATYEYAKKLVKDKKVLDYGCGSGYGSHMLSLTAASVTGVDISKEAVDFANNEYKAPNLNFKTIAELGNEKFDVITSFQVIEHVPDDKKYTSALKQLLNPGGILIISTPDKKYRLFNYIQQPWNIFHLKEYTPESLEKLLKKYFKQVEILKIGSDSDLILEEIKRTKKQRIAVLPSTLSIYPYSLRVFLLNVQKKIFELLRKIRTGNKNPLRSEDNTSADFASQYSYEDIVFKKEMQYSTDLLAICKNEE</sequence>
<evidence type="ECO:0000313" key="2">
    <source>
        <dbReference type="Proteomes" id="UP000830552"/>
    </source>
</evidence>
<protein>
    <submittedName>
        <fullName evidence="1">Class I SAM-dependent methyltransferase</fullName>
    </submittedName>
</protein>
<dbReference type="Proteomes" id="UP000830552">
    <property type="component" value="Chromosome"/>
</dbReference>
<evidence type="ECO:0000313" key="1">
    <source>
        <dbReference type="EMBL" id="UPQ75913.1"/>
    </source>
</evidence>
<keyword evidence="1" id="KW-0489">Methyltransferase</keyword>
<dbReference type="Pfam" id="PF13489">
    <property type="entry name" value="Methyltransf_23"/>
    <property type="match status" value="1"/>
</dbReference>
<gene>
    <name evidence="1" type="ORF">M0D58_17940</name>
</gene>
<dbReference type="GO" id="GO:0032259">
    <property type="term" value="P:methylation"/>
    <property type="evidence" value="ECO:0007669"/>
    <property type="project" value="UniProtKB-KW"/>
</dbReference>
<organism evidence="1 2">
    <name type="scientific">Chryseobacterium nepalense</name>
    <dbReference type="NCBI Taxonomy" id="1854498"/>
    <lineage>
        <taxon>Bacteria</taxon>
        <taxon>Pseudomonadati</taxon>
        <taxon>Bacteroidota</taxon>
        <taxon>Flavobacteriia</taxon>
        <taxon>Flavobacteriales</taxon>
        <taxon>Weeksellaceae</taxon>
        <taxon>Chryseobacterium group</taxon>
        <taxon>Chryseobacterium</taxon>
    </lineage>
</organism>
<dbReference type="RefSeq" id="WP_248392379.1">
    <property type="nucleotide sequence ID" value="NZ_CP096203.1"/>
</dbReference>
<accession>A0ABY4K7X6</accession>